<name>A0A0D2XUU2_FUSOF</name>
<organism evidence="1 2">
    <name type="scientific">Fusarium oxysporum (strain Fo5176)</name>
    <name type="common">Fusarium vascular wilt</name>
    <dbReference type="NCBI Taxonomy" id="660025"/>
    <lineage>
        <taxon>Eukaryota</taxon>
        <taxon>Fungi</taxon>
        <taxon>Dikarya</taxon>
        <taxon>Ascomycota</taxon>
        <taxon>Pezizomycotina</taxon>
        <taxon>Sordariomycetes</taxon>
        <taxon>Hypocreomycetidae</taxon>
        <taxon>Hypocreales</taxon>
        <taxon>Nectriaceae</taxon>
        <taxon>Fusarium</taxon>
        <taxon>Fusarium oxysporum species complex</taxon>
    </lineage>
</organism>
<reference evidence="1" key="2">
    <citation type="submission" date="2025-08" db="UniProtKB">
        <authorList>
            <consortium name="EnsemblFungi"/>
        </authorList>
    </citation>
    <scope>IDENTIFICATION</scope>
    <source>
        <strain evidence="1">4287 / CBS 123668 / FGSC 9935 / NRRL 34936</strain>
    </source>
</reference>
<reference evidence="2" key="1">
    <citation type="journal article" date="2012" name="Mol. Plant Microbe Interact.">
        <title>A highly conserved effector in Fusarium oxysporum is required for full virulence on Arabidopsis.</title>
        <authorList>
            <person name="Thatcher L.F."/>
            <person name="Gardiner D.M."/>
            <person name="Kazan K."/>
            <person name="Manners J."/>
        </authorList>
    </citation>
    <scope>NUCLEOTIDE SEQUENCE [LARGE SCALE GENOMIC DNA]</scope>
    <source>
        <strain evidence="2">Fo5176</strain>
    </source>
</reference>
<proteinExistence type="predicted"/>
<dbReference type="Proteomes" id="UP000002489">
    <property type="component" value="Unassembled WGS sequence"/>
</dbReference>
<sequence length="259" mass="28384">MRFSSSTVLAALPALAAAQDSPIDQYKAQFQNVIGQFASYIPNPGHHDPVAAAEAKAGSMRLNVLTLENWKQTLYEPVSAGATTPEEWWLLISGGNKTCYGRCGTVEQAFNETAAKFALLDNTPHMAYLNCDNQPILCNAWSAGPASLYIIEMLPEPAPVEIYSKRLNLTTTTSDTLVAFHESGSKDQFHRIDSSWFHPFNGKLAEYGVAVPFGYLMWAMGLIPNWLFMLVVSFGSRAMMSRRMQGVNGAPQAGAQRAQ</sequence>
<evidence type="ECO:0000313" key="1">
    <source>
        <dbReference type="EnsemblFungi" id="FOXG_07749P0"/>
    </source>
</evidence>
<dbReference type="VEuPathDB" id="FungiDB:FOXG_07749"/>
<protein>
    <submittedName>
        <fullName evidence="1">Uncharacterized protein</fullName>
    </submittedName>
</protein>
<accession>A0A0D2XUU2</accession>
<evidence type="ECO:0000313" key="2">
    <source>
        <dbReference type="Proteomes" id="UP000002489"/>
    </source>
</evidence>
<dbReference type="EnsemblFungi" id="FOXG_07749T0">
    <property type="protein sequence ID" value="FOXG_07749P0"/>
    <property type="gene ID" value="FOXG_07749"/>
</dbReference>
<dbReference type="AlphaFoldDB" id="A0A0D2XUU2"/>
<dbReference type="STRING" id="426428.A0A0D2XUU2"/>
<gene>
    <name evidence="1" type="primary">28949415</name>
</gene>